<sequence>MTGAELNEPCATCGESMAGYVSEAIAGHRLVWAVSMRCDGCGAALEIDDSGEMPAPVRAALVARVGLVRLHVEPESARGLRVPLLAVFRKQGMTYSEAIAAYNDIIAGGVAGTPAEMKLLAGLVNATGATPVLRVVV</sequence>
<accession>A0ABV8LS19</accession>
<protein>
    <submittedName>
        <fullName evidence="1">Uncharacterized protein</fullName>
    </submittedName>
</protein>
<evidence type="ECO:0000313" key="2">
    <source>
        <dbReference type="Proteomes" id="UP001595816"/>
    </source>
</evidence>
<evidence type="ECO:0000313" key="1">
    <source>
        <dbReference type="EMBL" id="MFC4133847.1"/>
    </source>
</evidence>
<proteinExistence type="predicted"/>
<organism evidence="1 2">
    <name type="scientific">Hamadaea flava</name>
    <dbReference type="NCBI Taxonomy" id="1742688"/>
    <lineage>
        <taxon>Bacteria</taxon>
        <taxon>Bacillati</taxon>
        <taxon>Actinomycetota</taxon>
        <taxon>Actinomycetes</taxon>
        <taxon>Micromonosporales</taxon>
        <taxon>Micromonosporaceae</taxon>
        <taxon>Hamadaea</taxon>
    </lineage>
</organism>
<dbReference type="Proteomes" id="UP001595816">
    <property type="component" value="Unassembled WGS sequence"/>
</dbReference>
<dbReference type="EMBL" id="JBHSAY010000015">
    <property type="protein sequence ID" value="MFC4133847.1"/>
    <property type="molecule type" value="Genomic_DNA"/>
</dbReference>
<reference evidence="2" key="1">
    <citation type="journal article" date="2019" name="Int. J. Syst. Evol. Microbiol.">
        <title>The Global Catalogue of Microorganisms (GCM) 10K type strain sequencing project: providing services to taxonomists for standard genome sequencing and annotation.</title>
        <authorList>
            <consortium name="The Broad Institute Genomics Platform"/>
            <consortium name="The Broad Institute Genome Sequencing Center for Infectious Disease"/>
            <person name="Wu L."/>
            <person name="Ma J."/>
        </authorList>
    </citation>
    <scope>NUCLEOTIDE SEQUENCE [LARGE SCALE GENOMIC DNA]</scope>
    <source>
        <strain evidence="2">CGMCC 4.7289</strain>
    </source>
</reference>
<keyword evidence="2" id="KW-1185">Reference proteome</keyword>
<name>A0ABV8LS19_9ACTN</name>
<gene>
    <name evidence="1" type="ORF">ACFOZ4_24810</name>
</gene>
<dbReference type="RefSeq" id="WP_253761953.1">
    <property type="nucleotide sequence ID" value="NZ_JAMZDZ010000001.1"/>
</dbReference>
<comment type="caution">
    <text evidence="1">The sequence shown here is derived from an EMBL/GenBank/DDBJ whole genome shotgun (WGS) entry which is preliminary data.</text>
</comment>